<dbReference type="SUPFAM" id="SSF56784">
    <property type="entry name" value="HAD-like"/>
    <property type="match status" value="1"/>
</dbReference>
<organism evidence="5 6">
    <name type="scientific">Luteolibacter pohnpeiensis</name>
    <dbReference type="NCBI Taxonomy" id="454153"/>
    <lineage>
        <taxon>Bacteria</taxon>
        <taxon>Pseudomonadati</taxon>
        <taxon>Verrucomicrobiota</taxon>
        <taxon>Verrucomicrobiia</taxon>
        <taxon>Verrucomicrobiales</taxon>
        <taxon>Verrucomicrobiaceae</taxon>
        <taxon>Luteolibacter</taxon>
    </lineage>
</organism>
<dbReference type="SFLD" id="SFLDG01129">
    <property type="entry name" value="C1.5:_HAD__Beta-PGM__Phosphata"/>
    <property type="match status" value="1"/>
</dbReference>
<name>A0A934VVC0_9BACT</name>
<evidence type="ECO:0000256" key="4">
    <source>
        <dbReference type="ARBA" id="ARBA00013078"/>
    </source>
</evidence>
<evidence type="ECO:0000256" key="1">
    <source>
        <dbReference type="ARBA" id="ARBA00000830"/>
    </source>
</evidence>
<dbReference type="FunFam" id="3.40.50.1000:FF:000022">
    <property type="entry name" value="Phosphoglycolate phosphatase"/>
    <property type="match status" value="1"/>
</dbReference>
<keyword evidence="5" id="KW-0378">Hydrolase</keyword>
<sequence length="221" mass="23621">MLQASRVTRALIFDLDGTLVDSLPGITASVNHALHHAGFSSHTESAVRGFIGNGSRILIERAVPSGTSTSVIDQVEAEFKRHYDANWPLGTSPYPGIPELLAGLKSKGHPLAVLSNKPEPFTLAIVNALFPNAGFSAIVGQRNGIPHKPDPRGALEIAAEIAIPAENCVLIGDSTIDIQTARAAKMTSIAVGWGYHDAERLHQERPDHFVQSIDELAMHCA</sequence>
<dbReference type="Gene3D" id="3.40.50.1000">
    <property type="entry name" value="HAD superfamily/HAD-like"/>
    <property type="match status" value="1"/>
</dbReference>
<comment type="pathway">
    <text evidence="2">Organic acid metabolism; glycolate biosynthesis; glycolate from 2-phosphoglycolate: step 1/1.</text>
</comment>
<dbReference type="GO" id="GO:0008967">
    <property type="term" value="F:phosphoglycolate phosphatase activity"/>
    <property type="evidence" value="ECO:0007669"/>
    <property type="project" value="UniProtKB-EC"/>
</dbReference>
<dbReference type="InterPro" id="IPR036412">
    <property type="entry name" value="HAD-like_sf"/>
</dbReference>
<dbReference type="GO" id="GO:0005829">
    <property type="term" value="C:cytosol"/>
    <property type="evidence" value="ECO:0007669"/>
    <property type="project" value="TreeGrafter"/>
</dbReference>
<dbReference type="SFLD" id="SFLDS00003">
    <property type="entry name" value="Haloacid_Dehalogenase"/>
    <property type="match status" value="1"/>
</dbReference>
<evidence type="ECO:0000256" key="3">
    <source>
        <dbReference type="ARBA" id="ARBA00006171"/>
    </source>
</evidence>
<dbReference type="PANTHER" id="PTHR43434:SF1">
    <property type="entry name" value="PHOSPHOGLYCOLATE PHOSPHATASE"/>
    <property type="match status" value="1"/>
</dbReference>
<dbReference type="InterPro" id="IPR023214">
    <property type="entry name" value="HAD_sf"/>
</dbReference>
<dbReference type="InterPro" id="IPR050155">
    <property type="entry name" value="HAD-like_hydrolase_sf"/>
</dbReference>
<dbReference type="InterPro" id="IPR041492">
    <property type="entry name" value="HAD_2"/>
</dbReference>
<proteinExistence type="inferred from homology"/>
<evidence type="ECO:0000256" key="2">
    <source>
        <dbReference type="ARBA" id="ARBA00004818"/>
    </source>
</evidence>
<comment type="catalytic activity">
    <reaction evidence="1">
        <text>2-phosphoglycolate + H2O = glycolate + phosphate</text>
        <dbReference type="Rhea" id="RHEA:14369"/>
        <dbReference type="ChEBI" id="CHEBI:15377"/>
        <dbReference type="ChEBI" id="CHEBI:29805"/>
        <dbReference type="ChEBI" id="CHEBI:43474"/>
        <dbReference type="ChEBI" id="CHEBI:58033"/>
        <dbReference type="EC" id="3.1.3.18"/>
    </reaction>
</comment>
<evidence type="ECO:0000313" key="5">
    <source>
        <dbReference type="EMBL" id="MBK1881374.1"/>
    </source>
</evidence>
<keyword evidence="6" id="KW-1185">Reference proteome</keyword>
<dbReference type="EMBL" id="JAENIJ010000003">
    <property type="protein sequence ID" value="MBK1881374.1"/>
    <property type="molecule type" value="Genomic_DNA"/>
</dbReference>
<dbReference type="InterPro" id="IPR023198">
    <property type="entry name" value="PGP-like_dom2"/>
</dbReference>
<dbReference type="GO" id="GO:0006281">
    <property type="term" value="P:DNA repair"/>
    <property type="evidence" value="ECO:0007669"/>
    <property type="project" value="TreeGrafter"/>
</dbReference>
<comment type="similarity">
    <text evidence="3">Belongs to the HAD-like hydrolase superfamily. CbbY/CbbZ/Gph/YieH family.</text>
</comment>
<dbReference type="InterPro" id="IPR006439">
    <property type="entry name" value="HAD-SF_hydro_IA"/>
</dbReference>
<dbReference type="SFLD" id="SFLDG01135">
    <property type="entry name" value="C1.5.6:_HAD__Beta-PGM__Phospha"/>
    <property type="match status" value="1"/>
</dbReference>
<dbReference type="PRINTS" id="PR00413">
    <property type="entry name" value="HADHALOGNASE"/>
</dbReference>
<dbReference type="NCBIfam" id="TIGR01549">
    <property type="entry name" value="HAD-SF-IA-v1"/>
    <property type="match status" value="1"/>
</dbReference>
<dbReference type="Gene3D" id="1.10.150.240">
    <property type="entry name" value="Putative phosphatase, domain 2"/>
    <property type="match status" value="1"/>
</dbReference>
<dbReference type="PANTHER" id="PTHR43434">
    <property type="entry name" value="PHOSPHOGLYCOLATE PHOSPHATASE"/>
    <property type="match status" value="1"/>
</dbReference>
<protein>
    <recommendedName>
        <fullName evidence="4">phosphoglycolate phosphatase</fullName>
        <ecNumber evidence="4">3.1.3.18</ecNumber>
    </recommendedName>
</protein>
<dbReference type="Pfam" id="PF13419">
    <property type="entry name" value="HAD_2"/>
    <property type="match status" value="1"/>
</dbReference>
<comment type="caution">
    <text evidence="5">The sequence shown here is derived from an EMBL/GenBank/DDBJ whole genome shotgun (WGS) entry which is preliminary data.</text>
</comment>
<dbReference type="EC" id="3.1.3.18" evidence="4"/>
<accession>A0A934VVC0</accession>
<evidence type="ECO:0000313" key="6">
    <source>
        <dbReference type="Proteomes" id="UP000603141"/>
    </source>
</evidence>
<reference evidence="5" key="1">
    <citation type="submission" date="2021-01" db="EMBL/GenBank/DDBJ databases">
        <title>Modified the classification status of verrucomicrobia.</title>
        <authorList>
            <person name="Feng X."/>
        </authorList>
    </citation>
    <scope>NUCLEOTIDE SEQUENCE</scope>
    <source>
        <strain evidence="5">KCTC 22041</strain>
    </source>
</reference>
<dbReference type="RefSeq" id="WP_200267512.1">
    <property type="nucleotide sequence ID" value="NZ_JAENIJ010000003.1"/>
</dbReference>
<dbReference type="Proteomes" id="UP000603141">
    <property type="component" value="Unassembled WGS sequence"/>
</dbReference>
<dbReference type="AlphaFoldDB" id="A0A934VVC0"/>
<gene>
    <name evidence="5" type="ORF">JIN85_03040</name>
</gene>